<keyword evidence="2" id="KW-1185">Reference proteome</keyword>
<dbReference type="HOGENOM" id="CLU_2950123_0_0_9"/>
<proteinExistence type="predicted"/>
<dbReference type="STRING" id="649747.HMPREF0083_00986"/>
<name>U1WQK4_ANEAE</name>
<dbReference type="RefSeq" id="WP_021624152.1">
    <property type="nucleotide sequence ID" value="NZ_KE952895.1"/>
</dbReference>
<protein>
    <recommendedName>
        <fullName evidence="3">CopG family transcriptional regulator</fullName>
    </recommendedName>
</protein>
<evidence type="ECO:0000313" key="1">
    <source>
        <dbReference type="EMBL" id="ERI10874.1"/>
    </source>
</evidence>
<evidence type="ECO:0000313" key="2">
    <source>
        <dbReference type="Proteomes" id="UP000016511"/>
    </source>
</evidence>
<dbReference type="GeneID" id="92841232"/>
<dbReference type="Proteomes" id="UP000016511">
    <property type="component" value="Unassembled WGS sequence"/>
</dbReference>
<dbReference type="PATRIC" id="fig|649747.3.peg.892"/>
<evidence type="ECO:0008006" key="3">
    <source>
        <dbReference type="Google" id="ProtNLM"/>
    </source>
</evidence>
<organism evidence="1 2">
    <name type="scientific">Aneurinibacillus aneurinilyticus ATCC 12856</name>
    <dbReference type="NCBI Taxonomy" id="649747"/>
    <lineage>
        <taxon>Bacteria</taxon>
        <taxon>Bacillati</taxon>
        <taxon>Bacillota</taxon>
        <taxon>Bacilli</taxon>
        <taxon>Bacillales</taxon>
        <taxon>Paenibacillaceae</taxon>
        <taxon>Aneurinibacillus group</taxon>
        <taxon>Aneurinibacillus</taxon>
    </lineage>
</organism>
<dbReference type="AlphaFoldDB" id="U1WQK4"/>
<comment type="caution">
    <text evidence="1">The sequence shown here is derived from an EMBL/GenBank/DDBJ whole genome shotgun (WGS) entry which is preliminary data.</text>
</comment>
<reference evidence="1 2" key="1">
    <citation type="submission" date="2013-08" db="EMBL/GenBank/DDBJ databases">
        <authorList>
            <person name="Weinstock G."/>
            <person name="Sodergren E."/>
            <person name="Wylie T."/>
            <person name="Fulton L."/>
            <person name="Fulton R."/>
            <person name="Fronick C."/>
            <person name="O'Laughlin M."/>
            <person name="Godfrey J."/>
            <person name="Miner T."/>
            <person name="Herter B."/>
            <person name="Appelbaum E."/>
            <person name="Cordes M."/>
            <person name="Lek S."/>
            <person name="Wollam A."/>
            <person name="Pepin K.H."/>
            <person name="Palsikar V.B."/>
            <person name="Mitreva M."/>
            <person name="Wilson R.K."/>
        </authorList>
    </citation>
    <scope>NUCLEOTIDE SEQUENCE [LARGE SCALE GENOMIC DNA]</scope>
    <source>
        <strain evidence="1 2">ATCC 12856</strain>
    </source>
</reference>
<accession>U1WQK4</accession>
<dbReference type="EMBL" id="AWSJ01000064">
    <property type="protein sequence ID" value="ERI10874.1"/>
    <property type="molecule type" value="Genomic_DNA"/>
</dbReference>
<gene>
    <name evidence="1" type="ORF">HMPREF0083_00986</name>
</gene>
<sequence>MAKKALSFRFPEEFVTFLRTWSFVTEKDQRILLEEAFGEYAERRPEVKEKVKRIMENLE</sequence>